<organism evidence="6 7">
    <name type="scientific">Periophthalmus magnuspinnatus</name>
    <dbReference type="NCBI Taxonomy" id="409849"/>
    <lineage>
        <taxon>Eukaryota</taxon>
        <taxon>Metazoa</taxon>
        <taxon>Chordata</taxon>
        <taxon>Craniata</taxon>
        <taxon>Vertebrata</taxon>
        <taxon>Euteleostomi</taxon>
        <taxon>Actinopterygii</taxon>
        <taxon>Neopterygii</taxon>
        <taxon>Teleostei</taxon>
        <taxon>Neoteleostei</taxon>
        <taxon>Acanthomorphata</taxon>
        <taxon>Gobiaria</taxon>
        <taxon>Gobiiformes</taxon>
        <taxon>Gobioidei</taxon>
        <taxon>Gobiidae</taxon>
        <taxon>Oxudercinae</taxon>
        <taxon>Periophthalmus</taxon>
    </lineage>
</organism>
<keyword evidence="3" id="KW-0677">Repeat</keyword>
<dbReference type="SMART" id="SM00320">
    <property type="entry name" value="WD40"/>
    <property type="match status" value="3"/>
</dbReference>
<evidence type="ECO:0000256" key="3">
    <source>
        <dbReference type="ARBA" id="ARBA00022737"/>
    </source>
</evidence>
<dbReference type="Pfam" id="PF23409">
    <property type="entry name" value="Beta-prop_EML"/>
    <property type="match status" value="2"/>
</dbReference>
<feature type="domain" description="EML-like first beta-propeller" evidence="5">
    <location>
        <begin position="160"/>
        <end position="244"/>
    </location>
</feature>
<keyword evidence="7" id="KW-1185">Reference proteome</keyword>
<dbReference type="InterPro" id="IPR015943">
    <property type="entry name" value="WD40/YVTN_repeat-like_dom_sf"/>
</dbReference>
<dbReference type="InterPro" id="IPR050630">
    <property type="entry name" value="WD_repeat_EMAP"/>
</dbReference>
<dbReference type="GO" id="GO:0072686">
    <property type="term" value="C:mitotic spindle"/>
    <property type="evidence" value="ECO:0007669"/>
    <property type="project" value="TreeGrafter"/>
</dbReference>
<dbReference type="PANTHER" id="PTHR13720:SF50">
    <property type="entry name" value="ECHINODERM MICROTUBULE-ASSOCIATED PROTEIN-LIKE 2"/>
    <property type="match status" value="1"/>
</dbReference>
<keyword evidence="4" id="KW-0206">Cytoskeleton</keyword>
<dbReference type="Proteomes" id="UP000261520">
    <property type="component" value="Unplaced"/>
</dbReference>
<evidence type="ECO:0000259" key="5">
    <source>
        <dbReference type="Pfam" id="PF23409"/>
    </source>
</evidence>
<dbReference type="SUPFAM" id="SSF50978">
    <property type="entry name" value="WD40 repeat-like"/>
    <property type="match status" value="1"/>
</dbReference>
<dbReference type="Pfam" id="PF03451">
    <property type="entry name" value="HELP"/>
    <property type="match status" value="1"/>
</dbReference>
<evidence type="ECO:0000256" key="4">
    <source>
        <dbReference type="ARBA" id="ARBA00023212"/>
    </source>
</evidence>
<evidence type="ECO:0000313" key="7">
    <source>
        <dbReference type="Proteomes" id="UP000261520"/>
    </source>
</evidence>
<dbReference type="GO" id="GO:0008017">
    <property type="term" value="F:microtubule binding"/>
    <property type="evidence" value="ECO:0007669"/>
    <property type="project" value="TreeGrafter"/>
</dbReference>
<dbReference type="PANTHER" id="PTHR13720">
    <property type="entry name" value="WD-40 REPEAT PROTEIN"/>
    <property type="match status" value="1"/>
</dbReference>
<sequence>MFLRGRPVTMHIPDDQKESFSLDHKVALPDRKLKLQWVYGYRGRDCRSNLYLLPTGEIVYFNASVVVLYNTDEQQQRHYLGHNDDVKCLSVHPDMVTIATGQVAGNTKDGRSLAPHVRVWDSVSLNTLHVLGMGVFDRAVTCVAFSKSNLGEWRRFLVLELAERECSNDSVLGALFHPMDANLIVTCGKSHINFWTMEGSTLTKRQGLFEKHDKPKYILCVAFAENGDTITGDSSGNIYIWAKGIYTV</sequence>
<protein>
    <recommendedName>
        <fullName evidence="5">EML-like first beta-propeller domain-containing protein</fullName>
    </recommendedName>
</protein>
<name>A0A3B3ZK50_9GOBI</name>
<dbReference type="GO" id="GO:0000226">
    <property type="term" value="P:microtubule cytoskeleton organization"/>
    <property type="evidence" value="ECO:0007669"/>
    <property type="project" value="TreeGrafter"/>
</dbReference>
<dbReference type="InterPro" id="IPR005108">
    <property type="entry name" value="HELP"/>
</dbReference>
<dbReference type="InterPro" id="IPR036322">
    <property type="entry name" value="WD40_repeat_dom_sf"/>
</dbReference>
<evidence type="ECO:0000313" key="6">
    <source>
        <dbReference type="Ensembl" id="ENSPMGP00000004997.1"/>
    </source>
</evidence>
<evidence type="ECO:0000256" key="1">
    <source>
        <dbReference type="ARBA" id="ARBA00004245"/>
    </source>
</evidence>
<reference evidence="6" key="2">
    <citation type="submission" date="2025-09" db="UniProtKB">
        <authorList>
            <consortium name="Ensembl"/>
        </authorList>
    </citation>
    <scope>IDENTIFICATION</scope>
</reference>
<feature type="domain" description="EML-like first beta-propeller" evidence="5">
    <location>
        <begin position="75"/>
        <end position="152"/>
    </location>
</feature>
<keyword evidence="4" id="KW-0963">Cytoplasm</keyword>
<dbReference type="FunFam" id="2.130.10.10:FF:002220">
    <property type="entry name" value="EMAP-like 3"/>
    <property type="match status" value="1"/>
</dbReference>
<comment type="subcellular location">
    <subcellularLocation>
        <location evidence="1">Cytoplasm</location>
        <location evidence="1">Cytoskeleton</location>
    </subcellularLocation>
</comment>
<dbReference type="InterPro" id="IPR001680">
    <property type="entry name" value="WD40_rpt"/>
</dbReference>
<keyword evidence="2" id="KW-0853">WD repeat</keyword>
<reference evidence="6" key="1">
    <citation type="submission" date="2025-08" db="UniProtKB">
        <authorList>
            <consortium name="Ensembl"/>
        </authorList>
    </citation>
    <scope>IDENTIFICATION</scope>
</reference>
<dbReference type="Gene3D" id="2.130.10.10">
    <property type="entry name" value="YVTN repeat-like/Quinoprotein amine dehydrogenase"/>
    <property type="match status" value="2"/>
</dbReference>
<dbReference type="GO" id="GO:0005874">
    <property type="term" value="C:microtubule"/>
    <property type="evidence" value="ECO:0007669"/>
    <property type="project" value="UniProtKB-KW"/>
</dbReference>
<proteinExistence type="predicted"/>
<dbReference type="STRING" id="409849.ENSPMGP00000004997"/>
<dbReference type="Ensembl" id="ENSPMGT00000005300.1">
    <property type="protein sequence ID" value="ENSPMGP00000004997.1"/>
    <property type="gene ID" value="ENSPMGG00000004207.1"/>
</dbReference>
<dbReference type="InterPro" id="IPR055439">
    <property type="entry name" value="Beta-prop_EML_1st"/>
</dbReference>
<evidence type="ECO:0000256" key="2">
    <source>
        <dbReference type="ARBA" id="ARBA00022574"/>
    </source>
</evidence>
<dbReference type="AlphaFoldDB" id="A0A3B3ZK50"/>
<accession>A0A3B3ZK50</accession>